<sequence length="225" mass="25585">RSGHRPALPLQAEITRVIRATSPVSAPVFGKDHRHSYVRKNAVFAIFSIYKYFQHIVPDAPNVIYDFLVKVFAVTTRHIQLNEILLNLAAVIYEIKEADQTCKRNAFVNLCSTEQSLAVEYFSSVFHEVPQFDELLQWQAKYISCIFELLNLPSPSVKYETAPTLVALVRPKTAVTGTCVAAWTEIRRCGNVPDDISPPTNCRPKLAELRLLAISRWSFRYRTTT</sequence>
<dbReference type="GO" id="GO:0006886">
    <property type="term" value="P:intracellular protein transport"/>
    <property type="evidence" value="ECO:0007669"/>
    <property type="project" value="InterPro"/>
</dbReference>
<dbReference type="AlphaFoldDB" id="A0A8H8DFX0"/>
<dbReference type="InterPro" id="IPR016460">
    <property type="entry name" value="COPB1"/>
</dbReference>
<protein>
    <submittedName>
        <fullName evidence="1">Uncharacterized protein</fullName>
    </submittedName>
</protein>
<dbReference type="PANTHER" id="PTHR10635:SF0">
    <property type="entry name" value="COATOMER SUBUNIT BETA"/>
    <property type="match status" value="1"/>
</dbReference>
<dbReference type="SUPFAM" id="SSF48371">
    <property type="entry name" value="ARM repeat"/>
    <property type="match status" value="1"/>
</dbReference>
<reference evidence="1 2" key="1">
    <citation type="journal article" name="Sci. Rep.">
        <title>Genome-scale phylogenetic analyses confirm Olpidium as the closest living zoosporic fungus to the non-flagellated, terrestrial fungi.</title>
        <authorList>
            <person name="Chang Y."/>
            <person name="Rochon D."/>
            <person name="Sekimoto S."/>
            <person name="Wang Y."/>
            <person name="Chovatia M."/>
            <person name="Sandor L."/>
            <person name="Salamov A."/>
            <person name="Grigoriev I.V."/>
            <person name="Stajich J.E."/>
            <person name="Spatafora J.W."/>
        </authorList>
    </citation>
    <scope>NUCLEOTIDE SEQUENCE [LARGE SCALE GENOMIC DNA]</scope>
    <source>
        <strain evidence="1">S191</strain>
    </source>
</reference>
<feature type="non-terminal residue" evidence="1">
    <location>
        <position position="1"/>
    </location>
</feature>
<proteinExistence type="predicted"/>
<evidence type="ECO:0000313" key="2">
    <source>
        <dbReference type="Proteomes" id="UP000673691"/>
    </source>
</evidence>
<comment type="caution">
    <text evidence="1">The sequence shown here is derived from an EMBL/GenBank/DDBJ whole genome shotgun (WGS) entry which is preliminary data.</text>
</comment>
<dbReference type="PANTHER" id="PTHR10635">
    <property type="entry name" value="COATOMER SUBUNIT BETA"/>
    <property type="match status" value="1"/>
</dbReference>
<accession>A0A8H8DFX0</accession>
<dbReference type="InterPro" id="IPR011989">
    <property type="entry name" value="ARM-like"/>
</dbReference>
<evidence type="ECO:0000313" key="1">
    <source>
        <dbReference type="EMBL" id="KAG5456367.1"/>
    </source>
</evidence>
<dbReference type="GO" id="GO:0030126">
    <property type="term" value="C:COPI vesicle coat"/>
    <property type="evidence" value="ECO:0007669"/>
    <property type="project" value="TreeGrafter"/>
</dbReference>
<organism evidence="1 2">
    <name type="scientific">Olpidium bornovanus</name>
    <dbReference type="NCBI Taxonomy" id="278681"/>
    <lineage>
        <taxon>Eukaryota</taxon>
        <taxon>Fungi</taxon>
        <taxon>Fungi incertae sedis</taxon>
        <taxon>Olpidiomycota</taxon>
        <taxon>Olpidiomycotina</taxon>
        <taxon>Olpidiomycetes</taxon>
        <taxon>Olpidiales</taxon>
        <taxon>Olpidiaceae</taxon>
        <taxon>Olpidium</taxon>
    </lineage>
</organism>
<keyword evidence="2" id="KW-1185">Reference proteome</keyword>
<dbReference type="InterPro" id="IPR016024">
    <property type="entry name" value="ARM-type_fold"/>
</dbReference>
<dbReference type="GO" id="GO:0006891">
    <property type="term" value="P:intra-Golgi vesicle-mediated transport"/>
    <property type="evidence" value="ECO:0007669"/>
    <property type="project" value="TreeGrafter"/>
</dbReference>
<dbReference type="GO" id="GO:0006888">
    <property type="term" value="P:endoplasmic reticulum to Golgi vesicle-mediated transport"/>
    <property type="evidence" value="ECO:0007669"/>
    <property type="project" value="TreeGrafter"/>
</dbReference>
<dbReference type="OrthoDB" id="2978976at2759"/>
<name>A0A8H8DFX0_9FUNG</name>
<dbReference type="EMBL" id="JAEFCI010011858">
    <property type="protein sequence ID" value="KAG5456367.1"/>
    <property type="molecule type" value="Genomic_DNA"/>
</dbReference>
<dbReference type="Proteomes" id="UP000673691">
    <property type="component" value="Unassembled WGS sequence"/>
</dbReference>
<gene>
    <name evidence="1" type="ORF">BJ554DRAFT_3911</name>
</gene>
<dbReference type="Gene3D" id="1.25.10.10">
    <property type="entry name" value="Leucine-rich Repeat Variant"/>
    <property type="match status" value="1"/>
</dbReference>